<protein>
    <recommendedName>
        <fullName evidence="5">Chaperone of endosialidase</fullName>
    </recommendedName>
</protein>
<feature type="chain" id="PRO_5012499973" description="Chaperone of endosialidase" evidence="2">
    <location>
        <begin position="25"/>
        <end position="303"/>
    </location>
</feature>
<dbReference type="OrthoDB" id="9808753at2"/>
<name>A0A1M5NBK1_9BACT</name>
<keyword evidence="2" id="KW-0732">Signal</keyword>
<evidence type="ECO:0008006" key="5">
    <source>
        <dbReference type="Google" id="ProtNLM"/>
    </source>
</evidence>
<dbReference type="EMBL" id="FQWQ01000001">
    <property type="protein sequence ID" value="SHG86855.1"/>
    <property type="molecule type" value="Genomic_DNA"/>
</dbReference>
<keyword evidence="1" id="KW-0175">Coiled coil</keyword>
<dbReference type="RefSeq" id="WP_073133631.1">
    <property type="nucleotide sequence ID" value="NZ_FQWQ01000001.1"/>
</dbReference>
<organism evidence="3 4">
    <name type="scientific">Chryseolinea serpens</name>
    <dbReference type="NCBI Taxonomy" id="947013"/>
    <lineage>
        <taxon>Bacteria</taxon>
        <taxon>Pseudomonadati</taxon>
        <taxon>Bacteroidota</taxon>
        <taxon>Cytophagia</taxon>
        <taxon>Cytophagales</taxon>
        <taxon>Fulvivirgaceae</taxon>
        <taxon>Chryseolinea</taxon>
    </lineage>
</organism>
<proteinExistence type="predicted"/>
<dbReference type="AlphaFoldDB" id="A0A1M5NBK1"/>
<evidence type="ECO:0000256" key="2">
    <source>
        <dbReference type="SAM" id="SignalP"/>
    </source>
</evidence>
<dbReference type="Proteomes" id="UP000184212">
    <property type="component" value="Unassembled WGS sequence"/>
</dbReference>
<gene>
    <name evidence="3" type="ORF">SAMN04488109_2222</name>
</gene>
<evidence type="ECO:0000313" key="3">
    <source>
        <dbReference type="EMBL" id="SHG86855.1"/>
    </source>
</evidence>
<sequence length="303" mass="33229">MKINFSIVKLTFLCSFLWASNLQAQPYRSALPSPGGSGDSGNGDYGILHYPATGQATIGAEAQSDNYANLNLASFYGGIRRIWQWSKRPSSDNHFLRLYYYGGTGWTGPFISVNPTTSSTEFRGQTSSIGDGIVKIASTNSNTYLQIGLNTEYAFLQSHVGRPLRINELGNNVVLNLTGGSVGIGTETLDAKLTVNGDVHAKEVRVNLNSPGPDYVFEENYALPSLGEVEAYITANKHLAEVPSAEQMKQNGLNVGDMNLLLLKKMEEMTLYMIEMKKEIKALQEENEKLKEAPVEKVNSAHH</sequence>
<reference evidence="3 4" key="1">
    <citation type="submission" date="2016-11" db="EMBL/GenBank/DDBJ databases">
        <authorList>
            <person name="Jaros S."/>
            <person name="Januszkiewicz K."/>
            <person name="Wedrychowicz H."/>
        </authorList>
    </citation>
    <scope>NUCLEOTIDE SEQUENCE [LARGE SCALE GENOMIC DNA]</scope>
    <source>
        <strain evidence="3 4">DSM 24574</strain>
    </source>
</reference>
<evidence type="ECO:0000256" key="1">
    <source>
        <dbReference type="SAM" id="Coils"/>
    </source>
</evidence>
<feature type="signal peptide" evidence="2">
    <location>
        <begin position="1"/>
        <end position="24"/>
    </location>
</feature>
<accession>A0A1M5NBK1</accession>
<keyword evidence="4" id="KW-1185">Reference proteome</keyword>
<evidence type="ECO:0000313" key="4">
    <source>
        <dbReference type="Proteomes" id="UP000184212"/>
    </source>
</evidence>
<dbReference type="STRING" id="947013.SAMN04488109_2222"/>
<feature type="coiled-coil region" evidence="1">
    <location>
        <begin position="266"/>
        <end position="293"/>
    </location>
</feature>